<evidence type="ECO:0000256" key="1">
    <source>
        <dbReference type="SAM" id="Phobius"/>
    </source>
</evidence>
<dbReference type="Proteomes" id="UP000075653">
    <property type="component" value="Unassembled WGS sequence"/>
</dbReference>
<protein>
    <recommendedName>
        <fullName evidence="2">PIN domain-containing protein</fullName>
    </recommendedName>
</protein>
<keyword evidence="1" id="KW-0812">Transmembrane</keyword>
<dbReference type="Pfam" id="PF13470">
    <property type="entry name" value="PIN_3"/>
    <property type="match status" value="1"/>
</dbReference>
<dbReference type="NCBIfam" id="TIGR00305">
    <property type="entry name" value="putative toxin-antitoxin system toxin component, PIN family"/>
    <property type="match status" value="1"/>
</dbReference>
<dbReference type="PANTHER" id="PTHR34610:SF4">
    <property type="entry name" value="SLL8027 PROTEIN"/>
    <property type="match status" value="1"/>
</dbReference>
<name>A0A149VV57_9PROT</name>
<accession>A0A149VV57</accession>
<evidence type="ECO:0000313" key="3">
    <source>
        <dbReference type="EMBL" id="KXW57111.1"/>
    </source>
</evidence>
<feature type="domain" description="PIN" evidence="2">
    <location>
        <begin position="6"/>
        <end position="117"/>
    </location>
</feature>
<evidence type="ECO:0000313" key="4">
    <source>
        <dbReference type="Proteomes" id="UP000075653"/>
    </source>
</evidence>
<sequence>MSDQQRVVIDTSTLVGAVLRPDSVPRQAFMAVVRTCEFCVSSATLDELREVLQRPKFDRYAPLQARLEFWALVRERSRLWEIDTQSEQAAKNACRDMKDAKFLALALACQAMALLTRFFTVANTSTRIRKLFIKVVPAAVFSQK</sequence>
<dbReference type="STRING" id="1789004.FEMY_23670"/>
<dbReference type="RefSeq" id="WP_062188618.1">
    <property type="nucleotide sequence ID" value="NZ_LRRD01000120.1"/>
</dbReference>
<dbReference type="AlphaFoldDB" id="A0A149VV57"/>
<proteinExistence type="predicted"/>
<keyword evidence="4" id="KW-1185">Reference proteome</keyword>
<keyword evidence="1" id="KW-1133">Transmembrane helix</keyword>
<dbReference type="EMBL" id="LRRD01000120">
    <property type="protein sequence ID" value="KXW57111.1"/>
    <property type="molecule type" value="Genomic_DNA"/>
</dbReference>
<dbReference type="InterPro" id="IPR002716">
    <property type="entry name" value="PIN_dom"/>
</dbReference>
<reference evidence="3 4" key="1">
    <citation type="submission" date="2016-01" db="EMBL/GenBank/DDBJ databases">
        <title>Genome sequence of the acidophilic iron oxidising Ferrovum strain Z-31.</title>
        <authorList>
            <person name="Poehlein A."/>
            <person name="Ullrich S.R."/>
            <person name="Schloemann M."/>
            <person name="Muehling M."/>
            <person name="Daniel R."/>
        </authorList>
    </citation>
    <scope>NUCLEOTIDE SEQUENCE [LARGE SCALE GENOMIC DNA]</scope>
    <source>
        <strain evidence="3 4">Z-31</strain>
    </source>
</reference>
<gene>
    <name evidence="3" type="ORF">FEMY_23670</name>
</gene>
<keyword evidence="1" id="KW-0472">Membrane</keyword>
<dbReference type="SUPFAM" id="SSF88723">
    <property type="entry name" value="PIN domain-like"/>
    <property type="match status" value="1"/>
</dbReference>
<feature type="transmembrane region" description="Helical" evidence="1">
    <location>
        <begin position="102"/>
        <end position="120"/>
    </location>
</feature>
<dbReference type="PANTHER" id="PTHR34610">
    <property type="entry name" value="SSL7007 PROTEIN"/>
    <property type="match status" value="1"/>
</dbReference>
<dbReference type="InterPro" id="IPR029060">
    <property type="entry name" value="PIN-like_dom_sf"/>
</dbReference>
<dbReference type="InterPro" id="IPR002850">
    <property type="entry name" value="PIN_toxin-like"/>
</dbReference>
<evidence type="ECO:0000259" key="2">
    <source>
        <dbReference type="Pfam" id="PF13470"/>
    </source>
</evidence>
<comment type="caution">
    <text evidence="3">The sequence shown here is derived from an EMBL/GenBank/DDBJ whole genome shotgun (WGS) entry which is preliminary data.</text>
</comment>
<organism evidence="3 4">
    <name type="scientific">Ferrovum myxofaciens</name>
    <dbReference type="NCBI Taxonomy" id="416213"/>
    <lineage>
        <taxon>Bacteria</taxon>
        <taxon>Pseudomonadati</taxon>
        <taxon>Pseudomonadota</taxon>
        <taxon>Betaproteobacteria</taxon>
        <taxon>Ferrovales</taxon>
        <taxon>Ferrovaceae</taxon>
        <taxon>Ferrovum</taxon>
    </lineage>
</organism>